<dbReference type="Proteomes" id="UP000694544">
    <property type="component" value="Unplaced"/>
</dbReference>
<proteinExistence type="predicted"/>
<reference evidence="2" key="2">
    <citation type="submission" date="2025-09" db="UniProtKB">
        <authorList>
            <consortium name="Ensembl"/>
        </authorList>
    </citation>
    <scope>IDENTIFICATION</scope>
</reference>
<dbReference type="Ensembl" id="ENSMMST00000035486.1">
    <property type="protein sequence ID" value="ENSMMSP00000032318.1"/>
    <property type="gene ID" value="ENSMMSG00000023895.1"/>
</dbReference>
<feature type="domain" description="Caspase family p20" evidence="1">
    <location>
        <begin position="43"/>
        <end position="80"/>
    </location>
</feature>
<reference evidence="2" key="1">
    <citation type="submission" date="2025-08" db="UniProtKB">
        <authorList>
            <consortium name="Ensembl"/>
        </authorList>
    </citation>
    <scope>IDENTIFICATION</scope>
</reference>
<accession>A0A8C6G1I9</accession>
<dbReference type="SUPFAM" id="SSF52129">
    <property type="entry name" value="Caspase-like"/>
    <property type="match status" value="1"/>
</dbReference>
<dbReference type="PROSITE" id="PS50208">
    <property type="entry name" value="CASPASE_P20"/>
    <property type="match status" value="1"/>
</dbReference>
<sequence>MSSEPALRPACGAGEEQNMTEIDAFPRREIFDPTEKYKMDHKRRGIALIFNHERFFWHLTLPDRQGTRADRDNLRRSVSC</sequence>
<organism evidence="2 3">
    <name type="scientific">Moschus moschiferus</name>
    <name type="common">Siberian musk deer</name>
    <name type="synonym">Moschus sibiricus</name>
    <dbReference type="NCBI Taxonomy" id="68415"/>
    <lineage>
        <taxon>Eukaryota</taxon>
        <taxon>Metazoa</taxon>
        <taxon>Chordata</taxon>
        <taxon>Craniata</taxon>
        <taxon>Vertebrata</taxon>
        <taxon>Euteleostomi</taxon>
        <taxon>Mammalia</taxon>
        <taxon>Eutheria</taxon>
        <taxon>Laurasiatheria</taxon>
        <taxon>Artiodactyla</taxon>
        <taxon>Ruminantia</taxon>
        <taxon>Pecora</taxon>
        <taxon>Moschidae</taxon>
        <taxon>Moschus</taxon>
    </lineage>
</organism>
<dbReference type="AlphaFoldDB" id="A0A8C6G1I9"/>
<name>A0A8C6G1I9_MOSMO</name>
<dbReference type="InterPro" id="IPR029030">
    <property type="entry name" value="Caspase-like_dom_sf"/>
</dbReference>
<dbReference type="InterPro" id="IPR001309">
    <property type="entry name" value="Pept_C14_p20"/>
</dbReference>
<evidence type="ECO:0000313" key="3">
    <source>
        <dbReference type="Proteomes" id="UP000694544"/>
    </source>
</evidence>
<dbReference type="GeneTree" id="ENSGT00940000155140"/>
<dbReference type="GO" id="GO:0004197">
    <property type="term" value="F:cysteine-type endopeptidase activity"/>
    <property type="evidence" value="ECO:0007669"/>
    <property type="project" value="InterPro"/>
</dbReference>
<dbReference type="Gene3D" id="3.40.50.1460">
    <property type="match status" value="1"/>
</dbReference>
<protein>
    <recommendedName>
        <fullName evidence="1">Caspase family p20 domain-containing protein</fullName>
    </recommendedName>
</protein>
<dbReference type="GO" id="GO:0006508">
    <property type="term" value="P:proteolysis"/>
    <property type="evidence" value="ECO:0007669"/>
    <property type="project" value="InterPro"/>
</dbReference>
<evidence type="ECO:0000259" key="1">
    <source>
        <dbReference type="PROSITE" id="PS50208"/>
    </source>
</evidence>
<evidence type="ECO:0000313" key="2">
    <source>
        <dbReference type="Ensembl" id="ENSMMSP00000032318.1"/>
    </source>
</evidence>
<keyword evidence="3" id="KW-1185">Reference proteome</keyword>